<proteinExistence type="inferred from homology"/>
<evidence type="ECO:0000256" key="6">
    <source>
        <dbReference type="SAM" id="Phobius"/>
    </source>
</evidence>
<protein>
    <submittedName>
        <fullName evidence="7">Toxin secretion/phage lysis holin</fullName>
    </submittedName>
</protein>
<keyword evidence="4 6" id="KW-0472">Membrane</keyword>
<evidence type="ECO:0000256" key="4">
    <source>
        <dbReference type="ARBA" id="ARBA00023136"/>
    </source>
</evidence>
<evidence type="ECO:0000256" key="1">
    <source>
        <dbReference type="ARBA" id="ARBA00004141"/>
    </source>
</evidence>
<feature type="transmembrane region" description="Helical" evidence="6">
    <location>
        <begin position="30"/>
        <end position="52"/>
    </location>
</feature>
<dbReference type="InterPro" id="IPR006480">
    <property type="entry name" value="Phage_holin_4_1"/>
</dbReference>
<evidence type="ECO:0000256" key="3">
    <source>
        <dbReference type="ARBA" id="ARBA00022989"/>
    </source>
</evidence>
<dbReference type="RefSeq" id="WP_354502091.1">
    <property type="nucleotide sequence ID" value="NZ_JBEPLV010000008.1"/>
</dbReference>
<evidence type="ECO:0000313" key="8">
    <source>
        <dbReference type="Proteomes" id="UP001549098"/>
    </source>
</evidence>
<accession>A0ABV2FBM7</accession>
<reference evidence="7 8" key="1">
    <citation type="submission" date="2024-06" db="EMBL/GenBank/DDBJ databases">
        <title>Genomic Encyclopedia of Type Strains, Phase IV (KMG-IV): sequencing the most valuable type-strain genomes for metagenomic binning, comparative biology and taxonomic classification.</title>
        <authorList>
            <person name="Goeker M."/>
        </authorList>
    </citation>
    <scope>NUCLEOTIDE SEQUENCE [LARGE SCALE GENOMIC DNA]</scope>
    <source>
        <strain evidence="7 8">DSM 17253</strain>
    </source>
</reference>
<comment type="caution">
    <text evidence="7">The sequence shown here is derived from an EMBL/GenBank/DDBJ whole genome shotgun (WGS) entry which is preliminary data.</text>
</comment>
<evidence type="ECO:0000256" key="5">
    <source>
        <dbReference type="ARBA" id="ARBA00023600"/>
    </source>
</evidence>
<feature type="transmembrane region" description="Helical" evidence="6">
    <location>
        <begin position="64"/>
        <end position="83"/>
    </location>
</feature>
<sequence>MEERITLTVKTLSTAFGAIAGYLFGGWNVLINLLLILVVVDWLTGFGVAWVNGQLMSRKGFYGIARKIAVFMMVTVAHFIDVVLGNLKYFQNAVIFFYLANELLSILENVGRMGLPIPKVFQRAIEILESKSEEEESATHEPK</sequence>
<evidence type="ECO:0000256" key="2">
    <source>
        <dbReference type="ARBA" id="ARBA00022692"/>
    </source>
</evidence>
<dbReference type="Pfam" id="PF05105">
    <property type="entry name" value="Phage_holin_4_1"/>
    <property type="match status" value="1"/>
</dbReference>
<dbReference type="Proteomes" id="UP001549098">
    <property type="component" value="Unassembled WGS sequence"/>
</dbReference>
<name>A0ABV2FBM7_9BACL</name>
<comment type="similarity">
    <text evidence="5">Belongs to the bacteriophage holin family. Cp-1 holin subfamily.</text>
</comment>
<organism evidence="7 8">
    <name type="scientific">Paenibacillus favisporus</name>
    <dbReference type="NCBI Taxonomy" id="221028"/>
    <lineage>
        <taxon>Bacteria</taxon>
        <taxon>Bacillati</taxon>
        <taxon>Bacillota</taxon>
        <taxon>Bacilli</taxon>
        <taxon>Bacillales</taxon>
        <taxon>Paenibacillaceae</taxon>
        <taxon>Paenibacillus</taxon>
    </lineage>
</organism>
<dbReference type="NCBIfam" id="TIGR01593">
    <property type="entry name" value="holin_tox_secr"/>
    <property type="match status" value="1"/>
</dbReference>
<keyword evidence="2 6" id="KW-0812">Transmembrane</keyword>
<gene>
    <name evidence="7" type="ORF">ABID47_005813</name>
</gene>
<evidence type="ECO:0000313" key="7">
    <source>
        <dbReference type="EMBL" id="MET3549176.1"/>
    </source>
</evidence>
<keyword evidence="3 6" id="KW-1133">Transmembrane helix</keyword>
<keyword evidence="8" id="KW-1185">Reference proteome</keyword>
<dbReference type="EMBL" id="JBEPLV010000008">
    <property type="protein sequence ID" value="MET3549176.1"/>
    <property type="molecule type" value="Genomic_DNA"/>
</dbReference>
<comment type="subcellular location">
    <subcellularLocation>
        <location evidence="1">Membrane</location>
        <topology evidence="1">Multi-pass membrane protein</topology>
    </subcellularLocation>
</comment>